<dbReference type="AlphaFoldDB" id="A0A1F5YCI3"/>
<evidence type="ECO:0000313" key="2">
    <source>
        <dbReference type="EMBL" id="OGF97676.1"/>
    </source>
</evidence>
<keyword evidence="1" id="KW-1133">Transmembrane helix</keyword>
<name>A0A1F5YCI3_9BACT</name>
<gene>
    <name evidence="2" type="ORF">A2Z06_01330</name>
</gene>
<dbReference type="Proteomes" id="UP000179034">
    <property type="component" value="Unassembled WGS sequence"/>
</dbReference>
<comment type="caution">
    <text evidence="2">The sequence shown here is derived from an EMBL/GenBank/DDBJ whole genome shotgun (WGS) entry which is preliminary data.</text>
</comment>
<keyword evidence="1" id="KW-0472">Membrane</keyword>
<sequence length="116" mass="13528">MRIFGRKSRLPRGRPGDRLPGSIIFILQNVEIMAIAMEITEIDFDLDSEIPAFPRYRYPDGIFPAFLLFLSFNYLLFPAGHLVLSFFSLMIRDVLPYIIGEKPNRPFKLDRWQPPP</sequence>
<accession>A0A1F5YCI3</accession>
<feature type="transmembrane region" description="Helical" evidence="1">
    <location>
        <begin position="62"/>
        <end position="87"/>
    </location>
</feature>
<protein>
    <submittedName>
        <fullName evidence="2">Uncharacterized protein</fullName>
    </submittedName>
</protein>
<reference evidence="2 3" key="1">
    <citation type="journal article" date="2016" name="Nat. Commun.">
        <title>Thousands of microbial genomes shed light on interconnected biogeochemical processes in an aquifer system.</title>
        <authorList>
            <person name="Anantharaman K."/>
            <person name="Brown C.T."/>
            <person name="Hug L.A."/>
            <person name="Sharon I."/>
            <person name="Castelle C.J."/>
            <person name="Probst A.J."/>
            <person name="Thomas B.C."/>
            <person name="Singh A."/>
            <person name="Wilkins M.J."/>
            <person name="Karaoz U."/>
            <person name="Brodie E.L."/>
            <person name="Williams K.H."/>
            <person name="Hubbard S.S."/>
            <person name="Banfield J.F."/>
        </authorList>
    </citation>
    <scope>NUCLEOTIDE SEQUENCE [LARGE SCALE GENOMIC DNA]</scope>
</reference>
<evidence type="ECO:0000256" key="1">
    <source>
        <dbReference type="SAM" id="Phobius"/>
    </source>
</evidence>
<feature type="transmembrane region" description="Helical" evidence="1">
    <location>
        <begin position="21"/>
        <end position="42"/>
    </location>
</feature>
<keyword evidence="1" id="KW-0812">Transmembrane</keyword>
<dbReference type="EMBL" id="MFIW01000070">
    <property type="protein sequence ID" value="OGF97676.1"/>
    <property type="molecule type" value="Genomic_DNA"/>
</dbReference>
<evidence type="ECO:0000313" key="3">
    <source>
        <dbReference type="Proteomes" id="UP000179034"/>
    </source>
</evidence>
<organism evidence="2 3">
    <name type="scientific">Candidatus Glassbacteria bacterium RBG_16_58_8</name>
    <dbReference type="NCBI Taxonomy" id="1817866"/>
    <lineage>
        <taxon>Bacteria</taxon>
        <taxon>Candidatus Glassiibacteriota</taxon>
    </lineage>
</organism>
<proteinExistence type="predicted"/>